<comment type="caution">
    <text evidence="1">The sequence shown here is derived from an EMBL/GenBank/DDBJ whole genome shotgun (WGS) entry which is preliminary data.</text>
</comment>
<dbReference type="EC" id="6.1.1.1" evidence="1"/>
<sequence>MFSPPAYQRTLLTLLEKRGYINQIAGDRNVLDNVLRKKKLSIYAGVDPTAPSLHLGHLLPLMVLFWASVYGHTAISLVGGGTAGVGDPAGRLTSRENTGVDVQRSNFEAMFDQTRRLWKTAMLYAQRHGYEEEGIGEHRVLDNAEWLGNLNVLDFLKMMGNGMRLGTMLGRDTVKNKMEKGDGMSFSEFTYPLLQGWDWWHMYREMNVQVQIGGSDQYGNIIAGMDAVKYIAQNHATFEGQRPPWLSHDGRITEESMPMGLTVPLLTTASGEKFGKSAGNAVWLDRRMTSPFDLYGFLLKSTDADVERYLKLFTFVPIDDIARLMEEHGLDPGKRKAQHHLALEVLTLVHGEDIANTARSEHQMMRNPSLLAPSRRDDTFRSSYGSHHAATSQPEPPTANKDSTRHIVLRRSEVLGKPLGSVLHAAGLADSGSHGRRLVSSGAVYLASRAQGAQQELTFVQYKYPMHTVEAQMLVDGRLLVRTGKWKVRVIEVIGDDEFATKEGGKR</sequence>
<reference evidence="1" key="1">
    <citation type="submission" date="2023-07" db="EMBL/GenBank/DDBJ databases">
        <title>Black Yeasts Isolated from many extreme environments.</title>
        <authorList>
            <person name="Coleine C."/>
            <person name="Stajich J.E."/>
            <person name="Selbmann L."/>
        </authorList>
    </citation>
    <scope>NUCLEOTIDE SEQUENCE</scope>
    <source>
        <strain evidence="1">CCFEE 5714</strain>
    </source>
</reference>
<gene>
    <name evidence="1" type="primary">MSY1_1</name>
    <name evidence="1" type="ORF">LTR37_004343</name>
</gene>
<keyword evidence="2" id="KW-1185">Reference proteome</keyword>
<accession>A0ACC3NMN1</accession>
<dbReference type="Proteomes" id="UP001281147">
    <property type="component" value="Unassembled WGS sequence"/>
</dbReference>
<keyword evidence="1" id="KW-0436">Ligase</keyword>
<organism evidence="1 2">
    <name type="scientific">Vermiconidia calcicola</name>
    <dbReference type="NCBI Taxonomy" id="1690605"/>
    <lineage>
        <taxon>Eukaryota</taxon>
        <taxon>Fungi</taxon>
        <taxon>Dikarya</taxon>
        <taxon>Ascomycota</taxon>
        <taxon>Pezizomycotina</taxon>
        <taxon>Dothideomycetes</taxon>
        <taxon>Dothideomycetidae</taxon>
        <taxon>Mycosphaerellales</taxon>
        <taxon>Extremaceae</taxon>
        <taxon>Vermiconidia</taxon>
    </lineage>
</organism>
<evidence type="ECO:0000313" key="1">
    <source>
        <dbReference type="EMBL" id="KAK3719485.1"/>
    </source>
</evidence>
<evidence type="ECO:0000313" key="2">
    <source>
        <dbReference type="Proteomes" id="UP001281147"/>
    </source>
</evidence>
<dbReference type="EMBL" id="JAUTXU010000026">
    <property type="protein sequence ID" value="KAK3719485.1"/>
    <property type="molecule type" value="Genomic_DNA"/>
</dbReference>
<protein>
    <submittedName>
        <fullName evidence="1">Tyrosyl-tRNA synthetase</fullName>
        <ecNumber evidence="1">6.1.1.1</ecNumber>
    </submittedName>
</protein>
<proteinExistence type="predicted"/>
<name>A0ACC3NMN1_9PEZI</name>